<keyword evidence="3" id="KW-1185">Reference proteome</keyword>
<evidence type="ECO:0000313" key="3">
    <source>
        <dbReference type="Proteomes" id="UP000184016"/>
    </source>
</evidence>
<name>A0A1M6UAS4_9BACL</name>
<keyword evidence="1" id="KW-1133">Transmembrane helix</keyword>
<evidence type="ECO:0000313" key="2">
    <source>
        <dbReference type="EMBL" id="SHK66286.1"/>
    </source>
</evidence>
<keyword evidence="1" id="KW-0472">Membrane</keyword>
<feature type="transmembrane region" description="Helical" evidence="1">
    <location>
        <begin position="47"/>
        <end position="69"/>
    </location>
</feature>
<proteinExistence type="predicted"/>
<accession>A0A1M6UAS4</accession>
<gene>
    <name evidence="2" type="ORF">SAMN05443507_11923</name>
</gene>
<protein>
    <recommendedName>
        <fullName evidence="4">TrbC/VIRB2 family protein</fullName>
    </recommendedName>
</protein>
<reference evidence="3" key="1">
    <citation type="submission" date="2016-11" db="EMBL/GenBank/DDBJ databases">
        <authorList>
            <person name="Varghese N."/>
            <person name="Submissions S."/>
        </authorList>
    </citation>
    <scope>NUCLEOTIDE SEQUENCE [LARGE SCALE GENOMIC DNA]</scope>
    <source>
        <strain evidence="3">USBA-503</strain>
    </source>
</reference>
<dbReference type="Proteomes" id="UP000184016">
    <property type="component" value="Unassembled WGS sequence"/>
</dbReference>
<dbReference type="RefSeq" id="WP_242650307.1">
    <property type="nucleotide sequence ID" value="NZ_FRAF01000019.1"/>
</dbReference>
<sequence>MGNNVAPQIPNVTNTLGQLGFHPINPFTFLSQITHSFGSLIETVFAWIYYLSEIAVLVGALVFVVGAIGHNSRIKRTGAHIVLYAILGFVASIILPGILVSINNHLHG</sequence>
<evidence type="ECO:0008006" key="4">
    <source>
        <dbReference type="Google" id="ProtNLM"/>
    </source>
</evidence>
<feature type="transmembrane region" description="Helical" evidence="1">
    <location>
        <begin position="81"/>
        <end position="102"/>
    </location>
</feature>
<evidence type="ECO:0000256" key="1">
    <source>
        <dbReference type="SAM" id="Phobius"/>
    </source>
</evidence>
<dbReference type="EMBL" id="FRAF01000019">
    <property type="protein sequence ID" value="SHK66286.1"/>
    <property type="molecule type" value="Genomic_DNA"/>
</dbReference>
<organism evidence="2 3">
    <name type="scientific">Alicyclobacillus tolerans</name>
    <dbReference type="NCBI Taxonomy" id="90970"/>
    <lineage>
        <taxon>Bacteria</taxon>
        <taxon>Bacillati</taxon>
        <taxon>Bacillota</taxon>
        <taxon>Bacilli</taxon>
        <taxon>Bacillales</taxon>
        <taxon>Alicyclobacillaceae</taxon>
        <taxon>Alicyclobacillus</taxon>
    </lineage>
</organism>
<dbReference type="STRING" id="1830138.SAMN05443507_11923"/>
<dbReference type="AlphaFoldDB" id="A0A1M6UAS4"/>
<keyword evidence="1" id="KW-0812">Transmembrane</keyword>